<dbReference type="RefSeq" id="WP_355396681.1">
    <property type="nucleotide sequence ID" value="NZ_JBEXPZ010000016.1"/>
</dbReference>
<evidence type="ECO:0000256" key="8">
    <source>
        <dbReference type="ARBA" id="ARBA00022960"/>
    </source>
</evidence>
<evidence type="ECO:0000313" key="16">
    <source>
        <dbReference type="EMBL" id="MET9845662.1"/>
    </source>
</evidence>
<reference evidence="16 17" key="1">
    <citation type="submission" date="2024-06" db="EMBL/GenBank/DDBJ databases">
        <title>The Natural Products Discovery Center: Release of the First 8490 Sequenced Strains for Exploring Actinobacteria Biosynthetic Diversity.</title>
        <authorList>
            <person name="Kalkreuter E."/>
            <person name="Kautsar S.A."/>
            <person name="Yang D."/>
            <person name="Bader C.D."/>
            <person name="Teijaro C.N."/>
            <person name="Fluegel L."/>
            <person name="Davis C.M."/>
            <person name="Simpson J.R."/>
            <person name="Lauterbach L."/>
            <person name="Steele A.D."/>
            <person name="Gui C."/>
            <person name="Meng S."/>
            <person name="Li G."/>
            <person name="Viehrig K."/>
            <person name="Ye F."/>
            <person name="Su P."/>
            <person name="Kiefer A.F."/>
            <person name="Nichols A."/>
            <person name="Cepeda A.J."/>
            <person name="Yan W."/>
            <person name="Fan B."/>
            <person name="Jiang Y."/>
            <person name="Adhikari A."/>
            <person name="Zheng C.-J."/>
            <person name="Schuster L."/>
            <person name="Cowan T.M."/>
            <person name="Smanski M.J."/>
            <person name="Chevrette M.G."/>
            <person name="De Carvalho L.P.S."/>
            <person name="Shen B."/>
        </authorList>
    </citation>
    <scope>NUCLEOTIDE SEQUENCE [LARGE SCALE GENOMIC DNA]</scope>
    <source>
        <strain evidence="16 17">NPDC006434</strain>
    </source>
</reference>
<gene>
    <name evidence="16" type="ORF">ABZZ21_13970</name>
</gene>
<feature type="compositionally biased region" description="Gly residues" evidence="13">
    <location>
        <begin position="140"/>
        <end position="155"/>
    </location>
</feature>
<evidence type="ECO:0000256" key="13">
    <source>
        <dbReference type="SAM" id="MobiDB-lite"/>
    </source>
</evidence>
<feature type="compositionally biased region" description="Low complexity" evidence="13">
    <location>
        <begin position="427"/>
        <end position="440"/>
    </location>
</feature>
<feature type="compositionally biased region" description="Acidic residues" evidence="13">
    <location>
        <begin position="386"/>
        <end position="402"/>
    </location>
</feature>
<feature type="compositionally biased region" description="Acidic residues" evidence="13">
    <location>
        <begin position="174"/>
        <end position="212"/>
    </location>
</feature>
<evidence type="ECO:0000256" key="4">
    <source>
        <dbReference type="ARBA" id="ARBA00022645"/>
    </source>
</evidence>
<accession>A0ABV2UWY9</accession>
<feature type="compositionally biased region" description="Basic and acidic residues" evidence="13">
    <location>
        <begin position="112"/>
        <end position="123"/>
    </location>
</feature>
<keyword evidence="17" id="KW-1185">Reference proteome</keyword>
<keyword evidence="8" id="KW-0133">Cell shape</keyword>
<protein>
    <recommendedName>
        <fullName evidence="3">serine-type D-Ala-D-Ala carboxypeptidase</fullName>
        <ecNumber evidence="3">3.4.16.4</ecNumber>
    </recommendedName>
</protein>
<feature type="compositionally biased region" description="Basic and acidic residues" evidence="13">
    <location>
        <begin position="520"/>
        <end position="534"/>
    </location>
</feature>
<evidence type="ECO:0000256" key="3">
    <source>
        <dbReference type="ARBA" id="ARBA00012448"/>
    </source>
</evidence>
<dbReference type="InterPro" id="IPR012907">
    <property type="entry name" value="Peptidase_S11_C"/>
</dbReference>
<keyword evidence="4 16" id="KW-0121">Carboxypeptidase</keyword>
<feature type="compositionally biased region" description="Low complexity" evidence="13">
    <location>
        <begin position="303"/>
        <end position="329"/>
    </location>
</feature>
<comment type="caution">
    <text evidence="16">The sequence shown here is derived from an EMBL/GenBank/DDBJ whole genome shotgun (WGS) entry which is preliminary data.</text>
</comment>
<comment type="pathway">
    <text evidence="1">Cell wall biogenesis; peptidoglycan biosynthesis.</text>
</comment>
<feature type="compositionally biased region" description="Low complexity" evidence="13">
    <location>
        <begin position="221"/>
        <end position="242"/>
    </location>
</feature>
<keyword evidence="6" id="KW-0732">Signal</keyword>
<dbReference type="PANTHER" id="PTHR21581">
    <property type="entry name" value="D-ALANYL-D-ALANINE CARBOXYPEPTIDASE"/>
    <property type="match status" value="1"/>
</dbReference>
<evidence type="ECO:0000256" key="7">
    <source>
        <dbReference type="ARBA" id="ARBA00022801"/>
    </source>
</evidence>
<evidence type="ECO:0000256" key="5">
    <source>
        <dbReference type="ARBA" id="ARBA00022670"/>
    </source>
</evidence>
<feature type="compositionally biased region" description="Low complexity" evidence="13">
    <location>
        <begin position="257"/>
        <end position="269"/>
    </location>
</feature>
<feature type="compositionally biased region" description="Low complexity" evidence="13">
    <location>
        <begin position="14"/>
        <end position="49"/>
    </location>
</feature>
<feature type="compositionally biased region" description="Low complexity" evidence="13">
    <location>
        <begin position="162"/>
        <end position="173"/>
    </location>
</feature>
<dbReference type="EMBL" id="JBEXPZ010000016">
    <property type="protein sequence ID" value="MET9845662.1"/>
    <property type="molecule type" value="Genomic_DNA"/>
</dbReference>
<evidence type="ECO:0000256" key="9">
    <source>
        <dbReference type="ARBA" id="ARBA00022984"/>
    </source>
</evidence>
<keyword evidence="7" id="KW-0378">Hydrolase</keyword>
<feature type="compositionally biased region" description="Basic and acidic residues" evidence="13">
    <location>
        <begin position="81"/>
        <end position="97"/>
    </location>
</feature>
<evidence type="ECO:0000256" key="11">
    <source>
        <dbReference type="ARBA" id="ARBA00034000"/>
    </source>
</evidence>
<evidence type="ECO:0000256" key="12">
    <source>
        <dbReference type="RuleBase" id="RU004016"/>
    </source>
</evidence>
<dbReference type="GO" id="GO:0004180">
    <property type="term" value="F:carboxypeptidase activity"/>
    <property type="evidence" value="ECO:0007669"/>
    <property type="project" value="UniProtKB-KW"/>
</dbReference>
<feature type="compositionally biased region" description="Basic and acidic residues" evidence="13">
    <location>
        <begin position="336"/>
        <end position="352"/>
    </location>
</feature>
<evidence type="ECO:0000256" key="2">
    <source>
        <dbReference type="ARBA" id="ARBA00007164"/>
    </source>
</evidence>
<evidence type="ECO:0000259" key="14">
    <source>
        <dbReference type="Pfam" id="PF00768"/>
    </source>
</evidence>
<sequence length="1034" mass="104415">MAGTSPDRSKRYESSTSSASGSEPPIPETPGSGSSTPSEDPRLSLSRPSSPAPAPKPDQATAVFSRRTLLETTETTETTEGADREGDGDADAGDVKADAAGASAAAAGAKSSDAKGTKDDADARGATADADGERADAEGAGSGAKGAGGASGGAGSDDAEQSDAAANAASASDVDADGEPEAEAEVSSESAADEVGDAPDTETGDAAEDESGEGSRRSPGAATPTLALAARLPAAREATDASGEAESEETGADQVTAGRANAASDADAGTPRDREPEAGDADDTGAEAQGDSSRDGESDVAEGEAAGSGAAEDAKPAAVVAGRASAGADAETEGGSSRDDESGATERDEAELHTASASASASASDLASDADPASDARAPRDRAVEPEPDVDAGDAGDVGPDEEGGKGSEGSGKAGSGTPSPKADFDAAAPGTGSGTPAPKGGSGVFFAKSRSSELAAEAEAEADADAKAEAEPPVDQATAIFRAPKLPPVDQPTTMLKLGAAASKATGDEADDTSDDDTSDKAERDGRSTEDAKGTPADTKGTPEDPKGTPDDAKGAPSERTSKFVALKSLDDAAPPKPAQPSVAPAEATRTIPQVGPERTTQQPLPPKPPLDLLAELTNTPPPPQTPLRTAVRRVKIWTPLVILLVIVFAVVQNFRSLPAPTLALTAKESYAFEGDKVTLPWPEQGQGWMDVNGIGTLDSFGEQKPVAIGSVAKAMTAYVILKEHPMKPGAKGATIPVDAKAETEGGYDKDGESTLNTVKEGDKLSQYDAIAAIMIPSANNIARLLARWDSNGSEAEFVKKMNAAAKDLGMKDTTYTDPSGLKETTVSTAEDQVKLGNELVRMKALTDITKLPYWFDPSGQRWDNYNRLVPYNNAIGIKTGSTSAAGGNLLFAGTKEVGGETAIVVGAILGQHTPPIIDTVNAVSKTAMIAAQDALTSDTILKKGDVVGYVDDQLGGQTPVVVTEDVSAVGWAGKTVKLGLEPAKTIPHQAKAGTKVGSLTVGDGTGYGVEVPVALQKDLTEPGFVPKLTRVS</sequence>
<feature type="domain" description="Peptidase S11 D-alanyl-D-alanine carboxypeptidase A N-terminal" evidence="14">
    <location>
        <begin position="704"/>
        <end position="906"/>
    </location>
</feature>
<dbReference type="SUPFAM" id="SSF56601">
    <property type="entry name" value="beta-lactamase/transpeptidase-like"/>
    <property type="match status" value="1"/>
</dbReference>
<evidence type="ECO:0000256" key="10">
    <source>
        <dbReference type="ARBA" id="ARBA00023316"/>
    </source>
</evidence>
<evidence type="ECO:0000259" key="15">
    <source>
        <dbReference type="Pfam" id="PF07943"/>
    </source>
</evidence>
<dbReference type="InterPro" id="IPR001967">
    <property type="entry name" value="Peptidase_S11_N"/>
</dbReference>
<dbReference type="PANTHER" id="PTHR21581:SF33">
    <property type="entry name" value="D-ALANYL-D-ALANINE CARBOXYPEPTIDASE DACB"/>
    <property type="match status" value="1"/>
</dbReference>
<evidence type="ECO:0000256" key="1">
    <source>
        <dbReference type="ARBA" id="ARBA00004752"/>
    </source>
</evidence>
<dbReference type="PRINTS" id="PR00725">
    <property type="entry name" value="DADACBPTASE1"/>
</dbReference>
<feature type="region of interest" description="Disordered" evidence="13">
    <location>
        <begin position="1"/>
        <end position="561"/>
    </location>
</feature>
<comment type="similarity">
    <text evidence="2 12">Belongs to the peptidase S11 family.</text>
</comment>
<dbReference type="InterPro" id="IPR012338">
    <property type="entry name" value="Beta-lactam/transpept-like"/>
</dbReference>
<keyword evidence="5" id="KW-0645">Protease</keyword>
<dbReference type="Pfam" id="PF07943">
    <property type="entry name" value="PBP5_C"/>
    <property type="match status" value="1"/>
</dbReference>
<feature type="compositionally biased region" description="Acidic residues" evidence="13">
    <location>
        <begin position="509"/>
        <end position="519"/>
    </location>
</feature>
<dbReference type="Gene3D" id="3.40.710.10">
    <property type="entry name" value="DD-peptidase/beta-lactamase superfamily"/>
    <property type="match status" value="1"/>
</dbReference>
<feature type="domain" description="Peptidase S11 D-Ala-D-Ala carboxypeptidase A C-terminal" evidence="15">
    <location>
        <begin position="941"/>
        <end position="1022"/>
    </location>
</feature>
<feature type="region of interest" description="Disordered" evidence="13">
    <location>
        <begin position="571"/>
        <end position="590"/>
    </location>
</feature>
<organism evidence="16 17">
    <name type="scientific">Streptomyces ossamyceticus</name>
    <dbReference type="NCBI Taxonomy" id="249581"/>
    <lineage>
        <taxon>Bacteria</taxon>
        <taxon>Bacillati</taxon>
        <taxon>Actinomycetota</taxon>
        <taxon>Actinomycetes</taxon>
        <taxon>Kitasatosporales</taxon>
        <taxon>Streptomycetaceae</taxon>
        <taxon>Streptomyces</taxon>
    </lineage>
</organism>
<proteinExistence type="inferred from homology"/>
<feature type="compositionally biased region" description="Low complexity" evidence="13">
    <location>
        <begin position="355"/>
        <end position="376"/>
    </location>
</feature>
<evidence type="ECO:0000313" key="17">
    <source>
        <dbReference type="Proteomes" id="UP001550210"/>
    </source>
</evidence>
<feature type="compositionally biased region" description="Basic and acidic residues" evidence="13">
    <location>
        <begin position="542"/>
        <end position="555"/>
    </location>
</feature>
<dbReference type="EC" id="3.4.16.4" evidence="3"/>
<comment type="catalytic activity">
    <reaction evidence="11">
        <text>Preferential cleavage: (Ac)2-L-Lys-D-Ala-|-D-Ala. Also transpeptidation of peptidyl-alanyl moieties that are N-acyl substituents of D-alanine.</text>
        <dbReference type="EC" id="3.4.16.4"/>
    </reaction>
</comment>
<keyword evidence="10" id="KW-0961">Cell wall biogenesis/degradation</keyword>
<keyword evidence="9" id="KW-0573">Peptidoglycan synthesis</keyword>
<dbReference type="InterPro" id="IPR018044">
    <property type="entry name" value="Peptidase_S11"/>
</dbReference>
<evidence type="ECO:0000256" key="6">
    <source>
        <dbReference type="ARBA" id="ARBA00022729"/>
    </source>
</evidence>
<name>A0ABV2UWY9_9ACTN</name>
<dbReference type="Pfam" id="PF00768">
    <property type="entry name" value="Peptidase_S11"/>
    <property type="match status" value="1"/>
</dbReference>
<feature type="compositionally biased region" description="Low complexity" evidence="13">
    <location>
        <begin position="98"/>
        <end position="111"/>
    </location>
</feature>
<dbReference type="Proteomes" id="UP001550210">
    <property type="component" value="Unassembled WGS sequence"/>
</dbReference>